<evidence type="ECO:0000256" key="6">
    <source>
        <dbReference type="ARBA" id="ARBA00023279"/>
    </source>
</evidence>
<keyword evidence="5" id="KW-0325">Glycoprotein</keyword>
<dbReference type="Gene3D" id="2.20.28.230">
    <property type="match status" value="1"/>
</dbReference>
<feature type="signal peptide" evidence="10">
    <location>
        <begin position="1"/>
        <end position="32"/>
    </location>
</feature>
<sequence>MTAWSFLELWKTSHSTLFQMTLATVLMAPVLGDCGPPPSLPFASPINQLYETTFSSGTVLKYACHHGFKKINTSHLVCDENGSWIYTIFCAKKRCRNPGELVNGKIDITTDLFLGSTIEFSCAKGYLLIGSTTSRCEVQGKGVDWSDSLPECVIVTCESPPEISNGKHSGREEDLYTYGSSVIYSCDSGFTLLGNASIICTVVNRTVGVWSPSPPACGKIIYKQPQLPMGNLVPGFQFYTYKDSVEIRCKKSYVLRGSILIQCEANCQWPSDLTCESSGCTGVPDIPFASWEGNKLALRNFQMFEIGTKLKFQCKPGYQSPPNDPQTVTCQENLMWTPTKGCERICCPIPNMEKIKIVSERRDFTGMCTYAYGDYVFYVCGEGASPTSTDGRSACQENGKWDPAIPSCQADSGLQNSPAITLPSFAENSSIKYISENEDSTRYVPVKAVCPKPVISHGNLSVDKAQYAELENITVRCDTGYTIVGPPNIICSENRTWYPEIPNCKMTVLEHCRPVTEGKKRLQCFSNPEDVKNALEVYKLFLEIEILEREKEKWTRTHRKPSKYVKIKGPFRPFG</sequence>
<feature type="domain" description="Sushi" evidence="11">
    <location>
        <begin position="345"/>
        <end position="410"/>
    </location>
</feature>
<dbReference type="Proteomes" id="UP000694547">
    <property type="component" value="Chromosome 11"/>
</dbReference>
<keyword evidence="13" id="KW-1185">Reference proteome</keyword>
<feature type="domain" description="Sushi" evidence="11">
    <location>
        <begin position="155"/>
        <end position="219"/>
    </location>
</feature>
<organism evidence="12 13">
    <name type="scientific">Peromyscus maniculatus bairdii</name>
    <name type="common">Prairie deer mouse</name>
    <dbReference type="NCBI Taxonomy" id="230844"/>
    <lineage>
        <taxon>Eukaryota</taxon>
        <taxon>Metazoa</taxon>
        <taxon>Chordata</taxon>
        <taxon>Craniata</taxon>
        <taxon>Vertebrata</taxon>
        <taxon>Euteleostomi</taxon>
        <taxon>Mammalia</taxon>
        <taxon>Eutheria</taxon>
        <taxon>Euarchontoglires</taxon>
        <taxon>Glires</taxon>
        <taxon>Rodentia</taxon>
        <taxon>Myomorpha</taxon>
        <taxon>Muroidea</taxon>
        <taxon>Cricetidae</taxon>
        <taxon>Neotominae</taxon>
        <taxon>Peromyscus</taxon>
    </lineage>
</organism>
<dbReference type="PANTHER" id="PTHR19325">
    <property type="entry name" value="COMPLEMENT COMPONENT-RELATED SUSHI DOMAIN-CONTAINING"/>
    <property type="match status" value="1"/>
</dbReference>
<reference evidence="12 13" key="1">
    <citation type="submission" date="2018-10" db="EMBL/GenBank/DDBJ databases">
        <title>Improved assembly of the deer mouse Peromyscus maniculatus genome.</title>
        <authorList>
            <person name="Lassance J.-M."/>
            <person name="Hoekstra H.E."/>
        </authorList>
    </citation>
    <scope>NUCLEOTIDE SEQUENCE [LARGE SCALE GENOMIC DNA]</scope>
</reference>
<evidence type="ECO:0000256" key="1">
    <source>
        <dbReference type="ARBA" id="ARBA00022659"/>
    </source>
</evidence>
<evidence type="ECO:0000259" key="11">
    <source>
        <dbReference type="PROSITE" id="PS50923"/>
    </source>
</evidence>
<dbReference type="InterPro" id="IPR040514">
    <property type="entry name" value="C4bp_oligo"/>
</dbReference>
<evidence type="ECO:0000313" key="13">
    <source>
        <dbReference type="Proteomes" id="UP000694547"/>
    </source>
</evidence>
<feature type="chain" id="PRO_5034838141" description="Zona pellucida sperm-binding protein 3 receptor" evidence="10">
    <location>
        <begin position="33"/>
        <end position="575"/>
    </location>
</feature>
<feature type="domain" description="Sushi" evidence="11">
    <location>
        <begin position="448"/>
        <end position="506"/>
    </location>
</feature>
<name>A0A8C8VXG4_PERMB</name>
<evidence type="ECO:0000256" key="10">
    <source>
        <dbReference type="SAM" id="SignalP"/>
    </source>
</evidence>
<dbReference type="FunFam" id="2.10.70.10:FF:000055">
    <property type="entry name" value="Complement decay-accelerating factor, GPI-anchored"/>
    <property type="match status" value="1"/>
</dbReference>
<keyword evidence="6" id="KW-0278">Fertilization</keyword>
<dbReference type="SUPFAM" id="SSF57535">
    <property type="entry name" value="Complement control module/SCR domain"/>
    <property type="match status" value="7"/>
</dbReference>
<proteinExistence type="predicted"/>
<dbReference type="GO" id="GO:0043160">
    <property type="term" value="C:acrosomal lumen"/>
    <property type="evidence" value="ECO:0007669"/>
    <property type="project" value="UniProtKB-SubCell"/>
</dbReference>
<dbReference type="SMART" id="SM00032">
    <property type="entry name" value="CCP"/>
    <property type="match status" value="7"/>
</dbReference>
<comment type="caution">
    <text evidence="9">Lacks conserved residue(s) required for the propagation of feature annotation.</text>
</comment>
<dbReference type="PANTHER" id="PTHR19325:SF551">
    <property type="entry name" value="ZONA PELLUCIDA SPERM-BINDING PROTEIN 3 RECEPTOR"/>
    <property type="match status" value="1"/>
</dbReference>
<dbReference type="AlphaFoldDB" id="A0A8C8VXG4"/>
<evidence type="ECO:0000256" key="2">
    <source>
        <dbReference type="ARBA" id="ARBA00022729"/>
    </source>
</evidence>
<feature type="domain" description="Sushi" evidence="11">
    <location>
        <begin position="93"/>
        <end position="154"/>
    </location>
</feature>
<dbReference type="GeneTree" id="ENSGT00940000154640"/>
<dbReference type="FunFam" id="2.10.70.10:FF:000014">
    <property type="entry name" value="Membrane cofactor protein"/>
    <property type="match status" value="1"/>
</dbReference>
<dbReference type="FunFam" id="2.10.70.10:FF:000115">
    <property type="entry name" value="Zona pellucida sperm-binding protein 3 receptor"/>
    <property type="match status" value="1"/>
</dbReference>
<evidence type="ECO:0000256" key="4">
    <source>
        <dbReference type="ARBA" id="ARBA00023157"/>
    </source>
</evidence>
<dbReference type="Pfam" id="PF00084">
    <property type="entry name" value="Sushi"/>
    <property type="match status" value="7"/>
</dbReference>
<dbReference type="InterPro" id="IPR035976">
    <property type="entry name" value="Sushi/SCR/CCP_sf"/>
</dbReference>
<dbReference type="GO" id="GO:0043159">
    <property type="term" value="C:acrosomal matrix"/>
    <property type="evidence" value="ECO:0007669"/>
    <property type="project" value="UniProtKB-ARBA"/>
</dbReference>
<evidence type="ECO:0000256" key="5">
    <source>
        <dbReference type="ARBA" id="ARBA00023180"/>
    </source>
</evidence>
<feature type="domain" description="Sushi" evidence="11">
    <location>
        <begin position="278"/>
        <end position="344"/>
    </location>
</feature>
<accession>A0A8C8VXG4</accession>
<keyword evidence="2 10" id="KW-0732">Signal</keyword>
<dbReference type="Pfam" id="PF18453">
    <property type="entry name" value="C4bp_oligo"/>
    <property type="match status" value="1"/>
</dbReference>
<evidence type="ECO:0000313" key="12">
    <source>
        <dbReference type="Ensembl" id="ENSPEMP00000018788.2"/>
    </source>
</evidence>
<dbReference type="CDD" id="cd00033">
    <property type="entry name" value="CCP"/>
    <property type="match status" value="7"/>
</dbReference>
<comment type="subcellular location">
    <subcellularLocation>
        <location evidence="7">Cytoplasmic vesicle</location>
        <location evidence="7">Secretory vesicle</location>
        <location evidence="7">Acrosome lumen</location>
    </subcellularLocation>
</comment>
<dbReference type="Gene3D" id="2.10.70.10">
    <property type="entry name" value="Complement Module, domain 1"/>
    <property type="match status" value="6"/>
</dbReference>
<dbReference type="PROSITE" id="PS50923">
    <property type="entry name" value="SUSHI"/>
    <property type="match status" value="6"/>
</dbReference>
<evidence type="ECO:0000256" key="7">
    <source>
        <dbReference type="ARBA" id="ARBA00060422"/>
    </source>
</evidence>
<evidence type="ECO:0000256" key="9">
    <source>
        <dbReference type="PROSITE-ProRule" id="PRU00302"/>
    </source>
</evidence>
<feature type="domain" description="Sushi" evidence="11">
    <location>
        <begin position="32"/>
        <end position="92"/>
    </location>
</feature>
<keyword evidence="1 9" id="KW-0768">Sushi</keyword>
<reference evidence="12" key="3">
    <citation type="submission" date="2025-09" db="UniProtKB">
        <authorList>
            <consortium name="Ensembl"/>
        </authorList>
    </citation>
    <scope>IDENTIFICATION</scope>
</reference>
<dbReference type="Gene3D" id="1.20.5.3730">
    <property type="match status" value="1"/>
</dbReference>
<dbReference type="Ensembl" id="ENSPEMT00000023120.2">
    <property type="protein sequence ID" value="ENSPEMP00000018788.2"/>
    <property type="gene ID" value="ENSPEMG00000017253.2"/>
</dbReference>
<protein>
    <recommendedName>
        <fullName evidence="8">Zona pellucida sperm-binding protein 3 receptor</fullName>
    </recommendedName>
</protein>
<dbReference type="GO" id="GO:0007338">
    <property type="term" value="P:single fertilization"/>
    <property type="evidence" value="ECO:0007669"/>
    <property type="project" value="UniProtKB-KW"/>
</dbReference>
<feature type="disulfide bond" evidence="9">
    <location>
        <begin position="477"/>
        <end position="504"/>
    </location>
</feature>
<dbReference type="InterPro" id="IPR000436">
    <property type="entry name" value="Sushi_SCR_CCP_dom"/>
</dbReference>
<reference evidence="12" key="2">
    <citation type="submission" date="2025-08" db="UniProtKB">
        <authorList>
            <consortium name="Ensembl"/>
        </authorList>
    </citation>
    <scope>IDENTIFICATION</scope>
</reference>
<evidence type="ECO:0000256" key="3">
    <source>
        <dbReference type="ARBA" id="ARBA00022737"/>
    </source>
</evidence>
<keyword evidence="4 9" id="KW-1015">Disulfide bond</keyword>
<keyword evidence="3" id="KW-0677">Repeat</keyword>
<evidence type="ECO:0000256" key="8">
    <source>
        <dbReference type="ARBA" id="ARBA00073990"/>
    </source>
</evidence>
<feature type="disulfide bond" evidence="9">
    <location>
        <begin position="157"/>
        <end position="200"/>
    </location>
</feature>
<dbReference type="InterPro" id="IPR050350">
    <property type="entry name" value="Compl-Cell_Adhes-Reg"/>
</dbReference>